<keyword evidence="2" id="KW-1185">Reference proteome</keyword>
<accession>A0A8J3DHH8</accession>
<dbReference type="EMBL" id="BMXG01000018">
    <property type="protein sequence ID" value="GHC07850.1"/>
    <property type="molecule type" value="Genomic_DNA"/>
</dbReference>
<comment type="caution">
    <text evidence="1">The sequence shown here is derived from an EMBL/GenBank/DDBJ whole genome shotgun (WGS) entry which is preliminary data.</text>
</comment>
<dbReference type="RefSeq" id="WP_189515967.1">
    <property type="nucleotide sequence ID" value="NZ_BMXG01000018.1"/>
</dbReference>
<reference evidence="1" key="2">
    <citation type="submission" date="2020-09" db="EMBL/GenBank/DDBJ databases">
        <authorList>
            <person name="Sun Q."/>
            <person name="Kim S."/>
        </authorList>
    </citation>
    <scope>NUCLEOTIDE SEQUENCE</scope>
    <source>
        <strain evidence="1">KCTC 12870</strain>
    </source>
</reference>
<reference evidence="1" key="1">
    <citation type="journal article" date="2014" name="Int. J. Syst. Evol. Microbiol.">
        <title>Complete genome sequence of Corynebacterium casei LMG S-19264T (=DSM 44701T), isolated from a smear-ripened cheese.</title>
        <authorList>
            <consortium name="US DOE Joint Genome Institute (JGI-PGF)"/>
            <person name="Walter F."/>
            <person name="Albersmeier A."/>
            <person name="Kalinowski J."/>
            <person name="Ruckert C."/>
        </authorList>
    </citation>
    <scope>NUCLEOTIDE SEQUENCE</scope>
    <source>
        <strain evidence="1">KCTC 12870</strain>
    </source>
</reference>
<dbReference type="PANTHER" id="PTHR43737:SF1">
    <property type="entry name" value="DUF1501 DOMAIN-CONTAINING PROTEIN"/>
    <property type="match status" value="1"/>
</dbReference>
<proteinExistence type="predicted"/>
<gene>
    <name evidence="1" type="ORF">GCM10007047_26320</name>
</gene>
<dbReference type="InterPro" id="IPR006311">
    <property type="entry name" value="TAT_signal"/>
</dbReference>
<organism evidence="1 2">
    <name type="scientific">Cerasicoccus arenae</name>
    <dbReference type="NCBI Taxonomy" id="424488"/>
    <lineage>
        <taxon>Bacteria</taxon>
        <taxon>Pseudomonadati</taxon>
        <taxon>Verrucomicrobiota</taxon>
        <taxon>Opitutia</taxon>
        <taxon>Puniceicoccales</taxon>
        <taxon>Cerasicoccaceae</taxon>
        <taxon>Cerasicoccus</taxon>
    </lineage>
</organism>
<sequence length="412" mass="45822">MKNQYTPIAVTRREFLRGSMGGLGLVAFSGFAPSFLTSTARADVARPETGRQILVMIQLAGGNDGLNTCIPFQDDMYYNLRPDLGIKEGYRPISDFLALHPNCAGMERLYKDGNLSIIQNVGYPNPNRSHFRSTEIWETATDSDIIGRDGWLGRYFDNACDGDGHTSSDPMALHISDDTPGHFMSEKPHSIFGMPARGRIRKKNEDELALLEKLTQAPSASDTGSYLQHMMMDAIVTEKRVQNIVDRYKPQAKYQGNLGQSLQKVAAMIAAGLETRVYFVAQGGYDTHANQANGHSQRLGELSNALHAFQQDLIKHKLDDQVLTVVFSEFGRRPQQNGSQGTDHGAAAPLFVMGRNLQTPLLGEVPDLQNLQNNDLRHEYDFRQVYASVIQDWFKADPSLVLDGQFDTLPII</sequence>
<evidence type="ECO:0000313" key="1">
    <source>
        <dbReference type="EMBL" id="GHC07850.1"/>
    </source>
</evidence>
<dbReference type="Proteomes" id="UP000642829">
    <property type="component" value="Unassembled WGS sequence"/>
</dbReference>
<evidence type="ECO:0008006" key="3">
    <source>
        <dbReference type="Google" id="ProtNLM"/>
    </source>
</evidence>
<dbReference type="Pfam" id="PF07394">
    <property type="entry name" value="DUF1501"/>
    <property type="match status" value="1"/>
</dbReference>
<name>A0A8J3DHH8_9BACT</name>
<dbReference type="InterPro" id="IPR010869">
    <property type="entry name" value="DUF1501"/>
</dbReference>
<protein>
    <recommendedName>
        <fullName evidence="3">DUF1501 domain-containing protein</fullName>
    </recommendedName>
</protein>
<dbReference type="PROSITE" id="PS51318">
    <property type="entry name" value="TAT"/>
    <property type="match status" value="1"/>
</dbReference>
<evidence type="ECO:0000313" key="2">
    <source>
        <dbReference type="Proteomes" id="UP000642829"/>
    </source>
</evidence>
<dbReference type="PANTHER" id="PTHR43737">
    <property type="entry name" value="BLL7424 PROTEIN"/>
    <property type="match status" value="1"/>
</dbReference>
<dbReference type="AlphaFoldDB" id="A0A8J3DHH8"/>